<evidence type="ECO:0000313" key="2">
    <source>
        <dbReference type="EMBL" id="CAB1448870.1"/>
    </source>
</evidence>
<sequence length="120" mass="13127">MLQLTQTTVQSQTESSLKMGSQNEPASVREGLRTLTQSFNSYLELCEIPHCFNCSTTIPHSPGGHSNAGLHDDRPVALTSVAMKSFRRQTRANSTKQADINGGKRINGAPPATHQDLFWS</sequence>
<organism evidence="2 3">
    <name type="scientific">Pleuronectes platessa</name>
    <name type="common">European plaice</name>
    <dbReference type="NCBI Taxonomy" id="8262"/>
    <lineage>
        <taxon>Eukaryota</taxon>
        <taxon>Metazoa</taxon>
        <taxon>Chordata</taxon>
        <taxon>Craniata</taxon>
        <taxon>Vertebrata</taxon>
        <taxon>Euteleostomi</taxon>
        <taxon>Actinopterygii</taxon>
        <taxon>Neopterygii</taxon>
        <taxon>Teleostei</taxon>
        <taxon>Neoteleostei</taxon>
        <taxon>Acanthomorphata</taxon>
        <taxon>Carangaria</taxon>
        <taxon>Pleuronectiformes</taxon>
        <taxon>Pleuronectoidei</taxon>
        <taxon>Pleuronectidae</taxon>
        <taxon>Pleuronectes</taxon>
    </lineage>
</organism>
<comment type="caution">
    <text evidence="2">The sequence shown here is derived from an EMBL/GenBank/DDBJ whole genome shotgun (WGS) entry which is preliminary data.</text>
</comment>
<reference evidence="2" key="1">
    <citation type="submission" date="2020-03" db="EMBL/GenBank/DDBJ databases">
        <authorList>
            <person name="Weist P."/>
        </authorList>
    </citation>
    <scope>NUCLEOTIDE SEQUENCE</scope>
</reference>
<feature type="region of interest" description="Disordered" evidence="1">
    <location>
        <begin position="1"/>
        <end position="26"/>
    </location>
</feature>
<dbReference type="EMBL" id="CADEAL010003992">
    <property type="protein sequence ID" value="CAB1448870.1"/>
    <property type="molecule type" value="Genomic_DNA"/>
</dbReference>
<keyword evidence="3" id="KW-1185">Reference proteome</keyword>
<feature type="region of interest" description="Disordered" evidence="1">
    <location>
        <begin position="87"/>
        <end position="120"/>
    </location>
</feature>
<accession>A0A9N7VIF9</accession>
<protein>
    <submittedName>
        <fullName evidence="2">Uncharacterized protein</fullName>
    </submittedName>
</protein>
<gene>
    <name evidence="2" type="ORF">PLEPLA_LOCUS36520</name>
</gene>
<evidence type="ECO:0000313" key="3">
    <source>
        <dbReference type="Proteomes" id="UP001153269"/>
    </source>
</evidence>
<dbReference type="Proteomes" id="UP001153269">
    <property type="component" value="Unassembled WGS sequence"/>
</dbReference>
<dbReference type="AlphaFoldDB" id="A0A9N7VIF9"/>
<proteinExistence type="predicted"/>
<evidence type="ECO:0000256" key="1">
    <source>
        <dbReference type="SAM" id="MobiDB-lite"/>
    </source>
</evidence>
<feature type="compositionally biased region" description="Low complexity" evidence="1">
    <location>
        <begin position="1"/>
        <end position="17"/>
    </location>
</feature>
<name>A0A9N7VIF9_PLEPL</name>